<dbReference type="EnsemblPlants" id="EMT07269">
    <property type="protein sequence ID" value="EMT07269"/>
    <property type="gene ID" value="F775_24322"/>
</dbReference>
<organism evidence="1">
    <name type="scientific">Aegilops tauschii</name>
    <name type="common">Tausch's goatgrass</name>
    <name type="synonym">Aegilops squarrosa</name>
    <dbReference type="NCBI Taxonomy" id="37682"/>
    <lineage>
        <taxon>Eukaryota</taxon>
        <taxon>Viridiplantae</taxon>
        <taxon>Streptophyta</taxon>
        <taxon>Embryophyta</taxon>
        <taxon>Tracheophyta</taxon>
        <taxon>Spermatophyta</taxon>
        <taxon>Magnoliopsida</taxon>
        <taxon>Liliopsida</taxon>
        <taxon>Poales</taxon>
        <taxon>Poaceae</taxon>
        <taxon>BOP clade</taxon>
        <taxon>Pooideae</taxon>
        <taxon>Triticodae</taxon>
        <taxon>Triticeae</taxon>
        <taxon>Triticinae</taxon>
        <taxon>Aegilops</taxon>
    </lineage>
</organism>
<accession>M8BKK3</accession>
<protein>
    <submittedName>
        <fullName evidence="1">Uncharacterized protein</fullName>
    </submittedName>
</protein>
<evidence type="ECO:0000313" key="1">
    <source>
        <dbReference type="EnsemblPlants" id="EMT07269"/>
    </source>
</evidence>
<proteinExistence type="predicted"/>
<sequence>MAAHRHGSLSCLQGHSTEFNAATLHQMLTVSIGDYMSCGHATSRPHIQNWRLRPPTSTGSGV</sequence>
<name>M8BKK3_AEGTA</name>
<reference evidence="1" key="1">
    <citation type="submission" date="2015-06" db="UniProtKB">
        <authorList>
            <consortium name="EnsemblPlants"/>
        </authorList>
    </citation>
    <scope>IDENTIFICATION</scope>
</reference>
<dbReference type="AlphaFoldDB" id="M8BKK3"/>